<dbReference type="EMBL" id="DS547095">
    <property type="protein sequence ID" value="EDR11375.1"/>
    <property type="molecule type" value="Genomic_DNA"/>
</dbReference>
<proteinExistence type="predicted"/>
<reference evidence="1 2" key="1">
    <citation type="journal article" date="2008" name="Nature">
        <title>The genome of Laccaria bicolor provides insights into mycorrhizal symbiosis.</title>
        <authorList>
            <person name="Martin F."/>
            <person name="Aerts A."/>
            <person name="Ahren D."/>
            <person name="Brun A."/>
            <person name="Danchin E.G.J."/>
            <person name="Duchaussoy F."/>
            <person name="Gibon J."/>
            <person name="Kohler A."/>
            <person name="Lindquist E."/>
            <person name="Pereda V."/>
            <person name="Salamov A."/>
            <person name="Shapiro H.J."/>
            <person name="Wuyts J."/>
            <person name="Blaudez D."/>
            <person name="Buee M."/>
            <person name="Brokstein P."/>
            <person name="Canbaeck B."/>
            <person name="Cohen D."/>
            <person name="Courty P.E."/>
            <person name="Coutinho P.M."/>
            <person name="Delaruelle C."/>
            <person name="Detter J.C."/>
            <person name="Deveau A."/>
            <person name="DiFazio S."/>
            <person name="Duplessis S."/>
            <person name="Fraissinet-Tachet L."/>
            <person name="Lucic E."/>
            <person name="Frey-Klett P."/>
            <person name="Fourrey C."/>
            <person name="Feussner I."/>
            <person name="Gay G."/>
            <person name="Grimwood J."/>
            <person name="Hoegger P.J."/>
            <person name="Jain P."/>
            <person name="Kilaru S."/>
            <person name="Labbe J."/>
            <person name="Lin Y.C."/>
            <person name="Legue V."/>
            <person name="Le Tacon F."/>
            <person name="Marmeisse R."/>
            <person name="Melayah D."/>
            <person name="Montanini B."/>
            <person name="Muratet M."/>
            <person name="Nehls U."/>
            <person name="Niculita-Hirzel H."/>
            <person name="Oudot-Le Secq M.P."/>
            <person name="Peter M."/>
            <person name="Quesneville H."/>
            <person name="Rajashekar B."/>
            <person name="Reich M."/>
            <person name="Rouhier N."/>
            <person name="Schmutz J."/>
            <person name="Yin T."/>
            <person name="Chalot M."/>
            <person name="Henrissat B."/>
            <person name="Kuees U."/>
            <person name="Lucas S."/>
            <person name="Van de Peer Y."/>
            <person name="Podila G.K."/>
            <person name="Polle A."/>
            <person name="Pukkila P.J."/>
            <person name="Richardson P.M."/>
            <person name="Rouze P."/>
            <person name="Sanders I.R."/>
            <person name="Stajich J.E."/>
            <person name="Tunlid A."/>
            <person name="Tuskan G."/>
            <person name="Grigoriev I.V."/>
        </authorList>
    </citation>
    <scope>NUCLEOTIDE SEQUENCE [LARGE SCALE GENOMIC DNA]</scope>
    <source>
        <strain evidence="2">S238N-H82 / ATCC MYA-4686</strain>
    </source>
</reference>
<dbReference type="AlphaFoldDB" id="B0D006"/>
<evidence type="ECO:0000313" key="2">
    <source>
        <dbReference type="Proteomes" id="UP000001194"/>
    </source>
</evidence>
<gene>
    <name evidence="1" type="ORF">LACBIDRAFT_323903</name>
</gene>
<dbReference type="KEGG" id="lbc:LACBIDRAFT_323903"/>
<sequence length="198" mass="22135">MPQAEEATVELRSQSETFVDIVASSGYSPDALGSTKTRHTMIWKMQQSGERSKGAVDLPLHFEGKTVNSRILVESLIQTTKTAICKNELLVLPSAQECSEKSMNPCKMYRLRSWAMSGLLLAARFLKGDNHLAVGCAVAETNSVQNIGHHRPSIRLKLRKALLGFFEDFLGLDIKKARVEVFKYGPMHMATWYLVCFV</sequence>
<organism evidence="2">
    <name type="scientific">Laccaria bicolor (strain S238N-H82 / ATCC MYA-4686)</name>
    <name type="common">Bicoloured deceiver</name>
    <name type="synonym">Laccaria laccata var. bicolor</name>
    <dbReference type="NCBI Taxonomy" id="486041"/>
    <lineage>
        <taxon>Eukaryota</taxon>
        <taxon>Fungi</taxon>
        <taxon>Dikarya</taxon>
        <taxon>Basidiomycota</taxon>
        <taxon>Agaricomycotina</taxon>
        <taxon>Agaricomycetes</taxon>
        <taxon>Agaricomycetidae</taxon>
        <taxon>Agaricales</taxon>
        <taxon>Agaricineae</taxon>
        <taxon>Hydnangiaceae</taxon>
        <taxon>Laccaria</taxon>
    </lineage>
</organism>
<name>B0D006_LACBS</name>
<dbReference type="InParanoid" id="B0D006"/>
<evidence type="ECO:0000313" key="1">
    <source>
        <dbReference type="EMBL" id="EDR11375.1"/>
    </source>
</evidence>
<accession>B0D006</accession>
<dbReference type="Proteomes" id="UP000001194">
    <property type="component" value="Unassembled WGS sequence"/>
</dbReference>
<dbReference type="GeneID" id="6073368"/>
<keyword evidence="2" id="KW-1185">Reference proteome</keyword>
<dbReference type="RefSeq" id="XP_001877272.1">
    <property type="nucleotide sequence ID" value="XM_001877237.1"/>
</dbReference>
<protein>
    <submittedName>
        <fullName evidence="1">Predicted protein</fullName>
    </submittedName>
</protein>
<dbReference type="HOGENOM" id="CLU_1378334_0_0_1"/>